<evidence type="ECO:0000313" key="4">
    <source>
        <dbReference type="Proteomes" id="UP000815677"/>
    </source>
</evidence>
<evidence type="ECO:0000256" key="1">
    <source>
        <dbReference type="SAM" id="MobiDB-lite"/>
    </source>
</evidence>
<feature type="compositionally biased region" description="Basic and acidic residues" evidence="1">
    <location>
        <begin position="327"/>
        <end position="338"/>
    </location>
</feature>
<evidence type="ECO:0000256" key="2">
    <source>
        <dbReference type="SAM" id="Phobius"/>
    </source>
</evidence>
<accession>A0ABQ0M8X8</accession>
<reference evidence="3" key="1">
    <citation type="submission" date="2014-09" db="EMBL/GenBank/DDBJ databases">
        <title>Genome sequence of the luminous mushroom Mycena chlorophos for searching fungal bioluminescence genes.</title>
        <authorList>
            <person name="Tanaka Y."/>
            <person name="Kasuga D."/>
            <person name="Oba Y."/>
            <person name="Hase S."/>
            <person name="Sato K."/>
            <person name="Oba Y."/>
            <person name="Sakakibara Y."/>
        </authorList>
    </citation>
    <scope>NUCLEOTIDE SEQUENCE</scope>
</reference>
<name>A0ABQ0M8X8_MYCCL</name>
<keyword evidence="2" id="KW-0472">Membrane</keyword>
<feature type="region of interest" description="Disordered" evidence="1">
    <location>
        <begin position="327"/>
        <end position="400"/>
    </location>
</feature>
<gene>
    <name evidence="3" type="ORF">MCHLO_16011</name>
</gene>
<feature type="transmembrane region" description="Helical" evidence="2">
    <location>
        <begin position="163"/>
        <end position="182"/>
    </location>
</feature>
<dbReference type="Proteomes" id="UP000815677">
    <property type="component" value="Unassembled WGS sequence"/>
</dbReference>
<proteinExistence type="predicted"/>
<evidence type="ECO:0000313" key="3">
    <source>
        <dbReference type="EMBL" id="GAT59761.1"/>
    </source>
</evidence>
<sequence length="400" mass="44106">MSRPNREQLRQNLRRVESEYVLPLKEFVKEAYAESPVATTAVLLFALSSVGPLVSALAAAVFTVWASVTAGLLGLVGIVLTLAVVLSTTLISSLVLAIAIMGFIQHRKPTGESTSATFSETVETEAAPAADKDRPSAYFARLLSRLSTRIRARRAARPRRFRVGRMLFWILLASAIFAGDGISRLRLPAGIRYGFMYRKLFGSSLFGPRGQRGHPIQRLLSLPSFLIRHSIFAVPIFLLRVVFFGPFPYIFVAALIFSPRLRRRVVHGASKLRRAVYARFRDSELQEAVRNFPWNESAMMGIEFGEVVVRRGIAALTALLQALEQAAEDRAAQRRPQPEGEPPAAPTDDQSTSSKEETASVESYEMVGEPVPMPAAADSEPWASTSTLRSRLTSSVEEED</sequence>
<evidence type="ECO:0008006" key="5">
    <source>
        <dbReference type="Google" id="ProtNLM"/>
    </source>
</evidence>
<feature type="transmembrane region" description="Helical" evidence="2">
    <location>
        <begin position="231"/>
        <end position="257"/>
    </location>
</feature>
<keyword evidence="2" id="KW-1133">Transmembrane helix</keyword>
<organism evidence="3 4">
    <name type="scientific">Mycena chlorophos</name>
    <name type="common">Agaric fungus</name>
    <name type="synonym">Agaricus chlorophos</name>
    <dbReference type="NCBI Taxonomy" id="658473"/>
    <lineage>
        <taxon>Eukaryota</taxon>
        <taxon>Fungi</taxon>
        <taxon>Dikarya</taxon>
        <taxon>Basidiomycota</taxon>
        <taxon>Agaricomycotina</taxon>
        <taxon>Agaricomycetes</taxon>
        <taxon>Agaricomycetidae</taxon>
        <taxon>Agaricales</taxon>
        <taxon>Marasmiineae</taxon>
        <taxon>Mycenaceae</taxon>
        <taxon>Mycena</taxon>
    </lineage>
</organism>
<keyword evidence="4" id="KW-1185">Reference proteome</keyword>
<keyword evidence="2" id="KW-0812">Transmembrane</keyword>
<feature type="transmembrane region" description="Helical" evidence="2">
    <location>
        <begin position="42"/>
        <end position="66"/>
    </location>
</feature>
<protein>
    <recommendedName>
        <fullName evidence="5">Transmembrane protein</fullName>
    </recommendedName>
</protein>
<feature type="compositionally biased region" description="Low complexity" evidence="1">
    <location>
        <begin position="384"/>
        <end position="400"/>
    </location>
</feature>
<feature type="transmembrane region" description="Helical" evidence="2">
    <location>
        <begin position="72"/>
        <end position="104"/>
    </location>
</feature>
<dbReference type="EMBL" id="DF849905">
    <property type="protein sequence ID" value="GAT59761.1"/>
    <property type="molecule type" value="Genomic_DNA"/>
</dbReference>